<feature type="coiled-coil region" evidence="16">
    <location>
        <begin position="63"/>
        <end position="115"/>
    </location>
</feature>
<evidence type="ECO:0000256" key="12">
    <source>
        <dbReference type="ARBA" id="ARBA00025198"/>
    </source>
</evidence>
<comment type="function">
    <text evidence="14">Component of the F(0) channel, it forms part of the peripheral stalk, linking F(1) to F(0).</text>
</comment>
<keyword evidence="8 14" id="KW-1133">Transmembrane helix</keyword>
<dbReference type="NCBIfam" id="NF004412">
    <property type="entry name" value="PRK05759.1-3"/>
    <property type="match status" value="1"/>
</dbReference>
<dbReference type="PANTHER" id="PTHR33445">
    <property type="entry name" value="ATP SYNTHASE SUBUNIT B', CHLOROPLASTIC"/>
    <property type="match status" value="1"/>
</dbReference>
<dbReference type="InterPro" id="IPR002146">
    <property type="entry name" value="ATP_synth_b/b'su_bac/chlpt"/>
</dbReference>
<feature type="transmembrane region" description="Helical" evidence="14">
    <location>
        <begin position="16"/>
        <end position="40"/>
    </location>
</feature>
<name>A0A2A9CQX1_9ACTN</name>
<dbReference type="EMBL" id="PDJC01000001">
    <property type="protein sequence ID" value="PFG16813.1"/>
    <property type="molecule type" value="Genomic_DNA"/>
</dbReference>
<comment type="caution">
    <text evidence="17">The sequence shown here is derived from an EMBL/GenBank/DDBJ whole genome shotgun (WGS) entry which is preliminary data.</text>
</comment>
<evidence type="ECO:0000256" key="8">
    <source>
        <dbReference type="ARBA" id="ARBA00022989"/>
    </source>
</evidence>
<evidence type="ECO:0000256" key="13">
    <source>
        <dbReference type="ARBA" id="ARBA00025830"/>
    </source>
</evidence>
<dbReference type="InterPro" id="IPR028987">
    <property type="entry name" value="ATP_synth_B-like_membr_sf"/>
</dbReference>
<evidence type="ECO:0000256" key="15">
    <source>
        <dbReference type="RuleBase" id="RU003848"/>
    </source>
</evidence>
<keyword evidence="11 14" id="KW-0066">ATP synthesis</keyword>
<dbReference type="NCBIfam" id="TIGR01144">
    <property type="entry name" value="ATP_synt_b"/>
    <property type="match status" value="1"/>
</dbReference>
<dbReference type="Pfam" id="PF00430">
    <property type="entry name" value="ATP-synt_B"/>
    <property type="match status" value="1"/>
</dbReference>
<evidence type="ECO:0000313" key="18">
    <source>
        <dbReference type="Proteomes" id="UP000226079"/>
    </source>
</evidence>
<evidence type="ECO:0000256" key="16">
    <source>
        <dbReference type="SAM" id="Coils"/>
    </source>
</evidence>
<dbReference type="PANTHER" id="PTHR33445:SF1">
    <property type="entry name" value="ATP SYNTHASE SUBUNIT B"/>
    <property type="match status" value="1"/>
</dbReference>
<keyword evidence="5 14" id="KW-0138">CF(0)</keyword>
<dbReference type="GO" id="GO:0045259">
    <property type="term" value="C:proton-transporting ATP synthase complex"/>
    <property type="evidence" value="ECO:0007669"/>
    <property type="project" value="UniProtKB-KW"/>
</dbReference>
<comment type="function">
    <text evidence="12 14">F(1)F(0) ATP synthase produces ATP from ADP in the presence of a proton or sodium gradient. F-type ATPases consist of two structural domains, F(1) containing the extramembraneous catalytic core and F(0) containing the membrane proton channel, linked together by a central stalk and a peripheral stalk. During catalysis, ATP synthesis in the catalytic domain of F(1) is coupled via a rotary mechanism of the central stalk subunits to proton translocation.</text>
</comment>
<comment type="subunit">
    <text evidence="13 14">F-type ATPases have 2 components, F(1) - the catalytic core - and F(0) - the membrane proton channel. F(1) has five subunits: alpha(3), beta(3), gamma(1), delta(1), epsilon(1). F(0) has three main subunits: a(1), b(2) and c(10-14). The alpha and beta chains form an alternating ring which encloses part of the gamma chain. F(1) is attached to F(0) by a central stalk formed by the gamma and epsilon chains, while a peripheral stalk is formed by the delta and b chains.</text>
</comment>
<dbReference type="GO" id="GO:0046933">
    <property type="term" value="F:proton-transporting ATP synthase activity, rotational mechanism"/>
    <property type="evidence" value="ECO:0007669"/>
    <property type="project" value="UniProtKB-UniRule"/>
</dbReference>
<proteinExistence type="inferred from homology"/>
<keyword evidence="7 14" id="KW-0375">Hydrogen ion transport</keyword>
<protein>
    <recommendedName>
        <fullName evidence="14">ATP synthase subunit b</fullName>
    </recommendedName>
    <alternativeName>
        <fullName evidence="14">ATP synthase F(0) sector subunit b</fullName>
    </alternativeName>
    <alternativeName>
        <fullName evidence="14">ATPase subunit I</fullName>
    </alternativeName>
    <alternativeName>
        <fullName evidence="14">F-type ATPase subunit b</fullName>
        <shortName evidence="14">F-ATPase subunit b</shortName>
    </alternativeName>
</protein>
<evidence type="ECO:0000256" key="14">
    <source>
        <dbReference type="HAMAP-Rule" id="MF_01398"/>
    </source>
</evidence>
<dbReference type="Gene3D" id="1.20.5.620">
    <property type="entry name" value="F1F0 ATP synthase subunit B, membrane domain"/>
    <property type="match status" value="1"/>
</dbReference>
<keyword evidence="18" id="KW-1185">Reference proteome</keyword>
<evidence type="ECO:0000256" key="9">
    <source>
        <dbReference type="ARBA" id="ARBA00023065"/>
    </source>
</evidence>
<evidence type="ECO:0000313" key="17">
    <source>
        <dbReference type="EMBL" id="PFG16813.1"/>
    </source>
</evidence>
<dbReference type="SUPFAM" id="SSF81573">
    <property type="entry name" value="F1F0 ATP synthase subunit B, membrane domain"/>
    <property type="match status" value="1"/>
</dbReference>
<keyword evidence="3 14" id="KW-0813">Transport</keyword>
<evidence type="ECO:0000256" key="3">
    <source>
        <dbReference type="ARBA" id="ARBA00022448"/>
    </source>
</evidence>
<gene>
    <name evidence="14" type="primary">atpF</name>
    <name evidence="17" type="ORF">ATK74_1366</name>
</gene>
<keyword evidence="9 14" id="KW-0406">Ion transport</keyword>
<evidence type="ECO:0000256" key="5">
    <source>
        <dbReference type="ARBA" id="ARBA00022547"/>
    </source>
</evidence>
<dbReference type="Proteomes" id="UP000226079">
    <property type="component" value="Unassembled WGS sequence"/>
</dbReference>
<keyword evidence="10 14" id="KW-0472">Membrane</keyword>
<sequence>MLPLLTPLESDSGGGIAVLLPALPELLAGIVLFGIIWFVAAKKVVPMFEATYAERTAEIAGGIEKAEAAQKEAAAALASYTEQLSGARAEAGHIREEAKAQAAAIAAEIRQQAQADSERMLASAKAAIEAERIAAMHQLRSEIGGLATELAGRIVGESLESEERAQRTVDRFIAELESQPEVSA</sequence>
<evidence type="ECO:0000256" key="11">
    <source>
        <dbReference type="ARBA" id="ARBA00023310"/>
    </source>
</evidence>
<reference evidence="17 18" key="1">
    <citation type="submission" date="2017-10" db="EMBL/GenBank/DDBJ databases">
        <title>Sequencing the genomes of 1000 actinobacteria strains.</title>
        <authorList>
            <person name="Klenk H.-P."/>
        </authorList>
    </citation>
    <scope>NUCLEOTIDE SEQUENCE [LARGE SCALE GENOMIC DNA]</scope>
    <source>
        <strain evidence="17 18">DSM 15597</strain>
    </source>
</reference>
<dbReference type="OrthoDB" id="5243563at2"/>
<evidence type="ECO:0000256" key="7">
    <source>
        <dbReference type="ARBA" id="ARBA00022781"/>
    </source>
</evidence>
<dbReference type="AlphaFoldDB" id="A0A2A9CQX1"/>
<keyword evidence="6 14" id="KW-0812">Transmembrane</keyword>
<evidence type="ECO:0000256" key="4">
    <source>
        <dbReference type="ARBA" id="ARBA00022475"/>
    </source>
</evidence>
<dbReference type="GO" id="GO:0046961">
    <property type="term" value="F:proton-transporting ATPase activity, rotational mechanism"/>
    <property type="evidence" value="ECO:0007669"/>
    <property type="project" value="TreeGrafter"/>
</dbReference>
<accession>A0A2A9CQX1</accession>
<keyword evidence="4 14" id="KW-1003">Cell membrane</keyword>
<dbReference type="InterPro" id="IPR005864">
    <property type="entry name" value="ATP_synth_F0_bsu_bac"/>
</dbReference>
<comment type="similarity">
    <text evidence="2 14 15">Belongs to the ATPase B chain family.</text>
</comment>
<organism evidence="17 18">
    <name type="scientific">Propionicimonas paludicola</name>
    <dbReference type="NCBI Taxonomy" id="185243"/>
    <lineage>
        <taxon>Bacteria</taxon>
        <taxon>Bacillati</taxon>
        <taxon>Actinomycetota</taxon>
        <taxon>Actinomycetes</taxon>
        <taxon>Propionibacteriales</taxon>
        <taxon>Nocardioidaceae</taxon>
        <taxon>Propionicimonas</taxon>
    </lineage>
</organism>
<comment type="subcellular location">
    <subcellularLocation>
        <location evidence="1 14">Cell membrane</location>
        <topology evidence="1 14">Single-pass membrane protein</topology>
    </subcellularLocation>
</comment>
<keyword evidence="16" id="KW-0175">Coiled coil</keyword>
<evidence type="ECO:0000256" key="6">
    <source>
        <dbReference type="ARBA" id="ARBA00022692"/>
    </source>
</evidence>
<dbReference type="CDD" id="cd06503">
    <property type="entry name" value="ATP-synt_Fo_b"/>
    <property type="match status" value="1"/>
</dbReference>
<dbReference type="InterPro" id="IPR050059">
    <property type="entry name" value="ATP_synthase_B_chain"/>
</dbReference>
<evidence type="ECO:0000256" key="2">
    <source>
        <dbReference type="ARBA" id="ARBA00005513"/>
    </source>
</evidence>
<evidence type="ECO:0000256" key="10">
    <source>
        <dbReference type="ARBA" id="ARBA00023136"/>
    </source>
</evidence>
<dbReference type="HAMAP" id="MF_01398">
    <property type="entry name" value="ATP_synth_b_bprime"/>
    <property type="match status" value="1"/>
</dbReference>
<dbReference type="GO" id="GO:0005886">
    <property type="term" value="C:plasma membrane"/>
    <property type="evidence" value="ECO:0007669"/>
    <property type="project" value="UniProtKB-SubCell"/>
</dbReference>
<evidence type="ECO:0000256" key="1">
    <source>
        <dbReference type="ARBA" id="ARBA00004162"/>
    </source>
</evidence>